<protein>
    <submittedName>
        <fullName evidence="2">Uncharacterized protein</fullName>
    </submittedName>
</protein>
<feature type="transmembrane region" description="Helical" evidence="1">
    <location>
        <begin position="21"/>
        <end position="44"/>
    </location>
</feature>
<sequence length="67" mass="6542">MPDLRDLGCFSTGGGGGSFKIGAGLVLVLVLVLVLGWVGAPAVVRSREVKSNAAVGIAFGAPCGGLS</sequence>
<keyword evidence="1" id="KW-1133">Transmembrane helix</keyword>
<accession>A0ABS3UR83</accession>
<dbReference type="RefSeq" id="WP_208470445.1">
    <property type="nucleotide sequence ID" value="NZ_JAGFNS010000020.1"/>
</dbReference>
<dbReference type="Proteomes" id="UP000679690">
    <property type="component" value="Unassembled WGS sequence"/>
</dbReference>
<proteinExistence type="predicted"/>
<evidence type="ECO:0000313" key="3">
    <source>
        <dbReference type="Proteomes" id="UP000679690"/>
    </source>
</evidence>
<evidence type="ECO:0000313" key="2">
    <source>
        <dbReference type="EMBL" id="MBO3741295.1"/>
    </source>
</evidence>
<gene>
    <name evidence="2" type="ORF">J5X75_27685</name>
</gene>
<comment type="caution">
    <text evidence="2">The sequence shown here is derived from an EMBL/GenBank/DDBJ whole genome shotgun (WGS) entry which is preliminary data.</text>
</comment>
<organism evidence="2 3">
    <name type="scientific">Actinoplanes flavus</name>
    <dbReference type="NCBI Taxonomy" id="2820290"/>
    <lineage>
        <taxon>Bacteria</taxon>
        <taxon>Bacillati</taxon>
        <taxon>Actinomycetota</taxon>
        <taxon>Actinomycetes</taxon>
        <taxon>Micromonosporales</taxon>
        <taxon>Micromonosporaceae</taxon>
        <taxon>Actinoplanes</taxon>
    </lineage>
</organism>
<reference evidence="2 3" key="1">
    <citation type="submission" date="2021-03" db="EMBL/GenBank/DDBJ databases">
        <title>Actinoplanes flavus sp. nov., a novel actinomycete isolated from Coconut Palm rhizosphere soil.</title>
        <authorList>
            <person name="Luo X."/>
        </authorList>
    </citation>
    <scope>NUCLEOTIDE SEQUENCE [LARGE SCALE GENOMIC DNA]</scope>
    <source>
        <strain evidence="2 3">NEAU-H7</strain>
    </source>
</reference>
<keyword evidence="1" id="KW-0812">Transmembrane</keyword>
<name>A0ABS3UR83_9ACTN</name>
<dbReference type="EMBL" id="JAGFNS010000020">
    <property type="protein sequence ID" value="MBO3741295.1"/>
    <property type="molecule type" value="Genomic_DNA"/>
</dbReference>
<keyword evidence="3" id="KW-1185">Reference proteome</keyword>
<keyword evidence="1" id="KW-0472">Membrane</keyword>
<evidence type="ECO:0000256" key="1">
    <source>
        <dbReference type="SAM" id="Phobius"/>
    </source>
</evidence>